<evidence type="ECO:0000256" key="4">
    <source>
        <dbReference type="ARBA" id="ARBA00022777"/>
    </source>
</evidence>
<organism evidence="6">
    <name type="scientific">Opuntia streptacantha</name>
    <name type="common">Prickly pear cactus</name>
    <name type="synonym">Opuntia cardona</name>
    <dbReference type="NCBI Taxonomy" id="393608"/>
    <lineage>
        <taxon>Eukaryota</taxon>
        <taxon>Viridiplantae</taxon>
        <taxon>Streptophyta</taxon>
        <taxon>Embryophyta</taxon>
        <taxon>Tracheophyta</taxon>
        <taxon>Spermatophyta</taxon>
        <taxon>Magnoliopsida</taxon>
        <taxon>eudicotyledons</taxon>
        <taxon>Gunneridae</taxon>
        <taxon>Pentapetalae</taxon>
        <taxon>Caryophyllales</taxon>
        <taxon>Cactineae</taxon>
        <taxon>Cactaceae</taxon>
        <taxon>Opuntioideae</taxon>
        <taxon>Opuntia</taxon>
    </lineage>
</organism>
<dbReference type="PANTHER" id="PTHR27002:SF559">
    <property type="entry name" value="CYSTEINE-RICH RLK (RECEPTOR-LIKE KINASE) PROTEIN"/>
    <property type="match status" value="1"/>
</dbReference>
<keyword evidence="4" id="KW-0418">Kinase</keyword>
<dbReference type="GO" id="GO:0004674">
    <property type="term" value="F:protein serine/threonine kinase activity"/>
    <property type="evidence" value="ECO:0007669"/>
    <property type="project" value="UniProtKB-KW"/>
</dbReference>
<evidence type="ECO:0000313" key="6">
    <source>
        <dbReference type="EMBL" id="MBA4670933.1"/>
    </source>
</evidence>
<proteinExistence type="predicted"/>
<evidence type="ECO:0000256" key="1">
    <source>
        <dbReference type="ARBA" id="ARBA00022527"/>
    </source>
</evidence>
<name>A0A7C9ANY9_OPUST</name>
<dbReference type="GO" id="GO:0005524">
    <property type="term" value="F:ATP binding"/>
    <property type="evidence" value="ECO:0007669"/>
    <property type="project" value="UniProtKB-KW"/>
</dbReference>
<keyword evidence="2" id="KW-0808">Transferase</keyword>
<keyword evidence="3" id="KW-0547">Nucleotide-binding</keyword>
<reference evidence="6" key="2">
    <citation type="submission" date="2020-07" db="EMBL/GenBank/DDBJ databases">
        <authorList>
            <person name="Vera ALvarez R."/>
            <person name="Arias-Moreno D.M."/>
            <person name="Jimenez-Jacinto V."/>
            <person name="Jimenez-Bremont J.F."/>
            <person name="Swaminathan K."/>
            <person name="Moose S.P."/>
            <person name="Guerrero-Gonzalez M.L."/>
            <person name="Marino-Ramirez L."/>
            <person name="Landsman D."/>
            <person name="Rodriguez-Kessler M."/>
            <person name="Delgado-Sanchez P."/>
        </authorList>
    </citation>
    <scope>NUCLEOTIDE SEQUENCE</scope>
    <source>
        <tissue evidence="6">Cladode</tissue>
    </source>
</reference>
<keyword evidence="5" id="KW-0067">ATP-binding</keyword>
<accession>A0A7C9ANY9</accession>
<evidence type="ECO:0000256" key="3">
    <source>
        <dbReference type="ARBA" id="ARBA00022741"/>
    </source>
</evidence>
<evidence type="ECO:0000256" key="5">
    <source>
        <dbReference type="ARBA" id="ARBA00022840"/>
    </source>
</evidence>
<dbReference type="GO" id="GO:0005886">
    <property type="term" value="C:plasma membrane"/>
    <property type="evidence" value="ECO:0007669"/>
    <property type="project" value="TreeGrafter"/>
</dbReference>
<keyword evidence="1" id="KW-0723">Serine/threonine-protein kinase</keyword>
<reference evidence="6" key="1">
    <citation type="journal article" date="2013" name="J. Plant Res.">
        <title>Effect of fungi and light on seed germination of three Opuntia species from semiarid lands of central Mexico.</title>
        <authorList>
            <person name="Delgado-Sanchez P."/>
            <person name="Jimenez-Bremont J.F."/>
            <person name="Guerrero-Gonzalez Mde L."/>
            <person name="Flores J."/>
        </authorList>
    </citation>
    <scope>NUCLEOTIDE SEQUENCE</scope>
    <source>
        <tissue evidence="6">Cladode</tissue>
    </source>
</reference>
<evidence type="ECO:0000256" key="2">
    <source>
        <dbReference type="ARBA" id="ARBA00022679"/>
    </source>
</evidence>
<dbReference type="PANTHER" id="PTHR27002">
    <property type="entry name" value="RECEPTOR-LIKE SERINE/THREONINE-PROTEIN KINASE SD1-8"/>
    <property type="match status" value="1"/>
</dbReference>
<dbReference type="AlphaFoldDB" id="A0A7C9ANY9"/>
<protein>
    <recommendedName>
        <fullName evidence="7">Receptor protein serine/threonine kinase</fullName>
    </recommendedName>
</protein>
<dbReference type="EMBL" id="GISG01249082">
    <property type="protein sequence ID" value="MBA4670933.1"/>
    <property type="molecule type" value="Transcribed_RNA"/>
</dbReference>
<evidence type="ECO:0008006" key="7">
    <source>
        <dbReference type="Google" id="ProtNLM"/>
    </source>
</evidence>
<dbReference type="Gene3D" id="1.10.510.10">
    <property type="entry name" value="Transferase(Phosphotransferase) domain 1"/>
    <property type="match status" value="1"/>
</dbReference>
<sequence length="100" mass="11066">MDGRGMEFIDPALDDSVSGCKLLRCMGIGLLCVQEKQEDRPSMLEVLSMLKNEIEPNMAPKKPAFSIRADRPDAEQTSCSCPQYTHSSCVDSTISEVEPR</sequence>